<organism evidence="1 2">
    <name type="scientific">Dovyalis caffra</name>
    <dbReference type="NCBI Taxonomy" id="77055"/>
    <lineage>
        <taxon>Eukaryota</taxon>
        <taxon>Viridiplantae</taxon>
        <taxon>Streptophyta</taxon>
        <taxon>Embryophyta</taxon>
        <taxon>Tracheophyta</taxon>
        <taxon>Spermatophyta</taxon>
        <taxon>Magnoliopsida</taxon>
        <taxon>eudicotyledons</taxon>
        <taxon>Gunneridae</taxon>
        <taxon>Pentapetalae</taxon>
        <taxon>rosids</taxon>
        <taxon>fabids</taxon>
        <taxon>Malpighiales</taxon>
        <taxon>Salicaceae</taxon>
        <taxon>Flacourtieae</taxon>
        <taxon>Dovyalis</taxon>
    </lineage>
</organism>
<sequence>MMKCRFRACLFPLFTGEHGLISLTTNSDLLNRCFAARPFTNFQLKGIGRLNQSLHSCADEEDDFSELGPSVEKSVGALPILMTAKREPLKLKSSFQAEKCQNQKASPLAPESIKKLKDIFLKQTNGISAPRLKPENNTNAFCPNLAKKNASNLKSSTSVTIENVPSIIQLHQLKKAVSIFGEISIASMRIVPNGLDCCDIEFESVKSRNRALSDGWITVKKFNLPIHPLHVLDIVSIRISNISSETDDSSICSLCMSCGPLEGMVRCKDVVDASFSMKDKSDTLMILKKLNQIIADDCNWSACLQTEMPTSVAMNKDNNADWHLGLKVISQIDELKRQISMTRVLAEDLEHLHHVVTHFSKRKERDIGSYCQLESHYLRDFLETILKGILRSYIMRIIASFSGQCVPELFSALS</sequence>
<accession>A0AAV1SAA2</accession>
<protein>
    <submittedName>
        <fullName evidence="1">Uncharacterized protein</fullName>
    </submittedName>
</protein>
<evidence type="ECO:0000313" key="1">
    <source>
        <dbReference type="EMBL" id="CAK7348389.1"/>
    </source>
</evidence>
<dbReference type="InterPro" id="IPR035979">
    <property type="entry name" value="RBD_domain_sf"/>
</dbReference>
<dbReference type="Proteomes" id="UP001314170">
    <property type="component" value="Unassembled WGS sequence"/>
</dbReference>
<proteinExistence type="predicted"/>
<dbReference type="SUPFAM" id="SSF54928">
    <property type="entry name" value="RNA-binding domain, RBD"/>
    <property type="match status" value="1"/>
</dbReference>
<dbReference type="GO" id="GO:0003676">
    <property type="term" value="F:nucleic acid binding"/>
    <property type="evidence" value="ECO:0007669"/>
    <property type="project" value="InterPro"/>
</dbReference>
<dbReference type="AlphaFoldDB" id="A0AAV1SAA2"/>
<gene>
    <name evidence="1" type="ORF">DCAF_LOCUS21086</name>
</gene>
<comment type="caution">
    <text evidence="1">The sequence shown here is derived from an EMBL/GenBank/DDBJ whole genome shotgun (WGS) entry which is preliminary data.</text>
</comment>
<dbReference type="EMBL" id="CAWUPB010001173">
    <property type="protein sequence ID" value="CAK7348389.1"/>
    <property type="molecule type" value="Genomic_DNA"/>
</dbReference>
<reference evidence="1 2" key="1">
    <citation type="submission" date="2024-01" db="EMBL/GenBank/DDBJ databases">
        <authorList>
            <person name="Waweru B."/>
        </authorList>
    </citation>
    <scope>NUCLEOTIDE SEQUENCE [LARGE SCALE GENOMIC DNA]</scope>
</reference>
<evidence type="ECO:0000313" key="2">
    <source>
        <dbReference type="Proteomes" id="UP001314170"/>
    </source>
</evidence>
<keyword evidence="2" id="KW-1185">Reference proteome</keyword>
<name>A0AAV1SAA2_9ROSI</name>